<dbReference type="GO" id="GO:0005737">
    <property type="term" value="C:cytoplasm"/>
    <property type="evidence" value="ECO:0007669"/>
    <property type="project" value="UniProtKB-SubCell"/>
</dbReference>
<feature type="region of interest" description="Disordered" evidence="10">
    <location>
        <begin position="33"/>
        <end position="69"/>
    </location>
</feature>
<evidence type="ECO:0000256" key="8">
    <source>
        <dbReference type="ARBA" id="ARBA00023242"/>
    </source>
</evidence>
<dbReference type="AlphaFoldDB" id="A0A663DPF7"/>
<organism evidence="14 15">
    <name type="scientific">Aquila chrysaetos chrysaetos</name>
    <dbReference type="NCBI Taxonomy" id="223781"/>
    <lineage>
        <taxon>Eukaryota</taxon>
        <taxon>Metazoa</taxon>
        <taxon>Chordata</taxon>
        <taxon>Craniata</taxon>
        <taxon>Vertebrata</taxon>
        <taxon>Euteleostomi</taxon>
        <taxon>Archelosauria</taxon>
        <taxon>Archosauria</taxon>
        <taxon>Dinosauria</taxon>
        <taxon>Saurischia</taxon>
        <taxon>Theropoda</taxon>
        <taxon>Coelurosauria</taxon>
        <taxon>Aves</taxon>
        <taxon>Neognathae</taxon>
        <taxon>Neoaves</taxon>
        <taxon>Telluraves</taxon>
        <taxon>Accipitrimorphae</taxon>
        <taxon>Accipitriformes</taxon>
        <taxon>Accipitridae</taxon>
        <taxon>Accipitrinae</taxon>
        <taxon>Aquila</taxon>
    </lineage>
</organism>
<protein>
    <recommendedName>
        <fullName evidence="9">Transmembrane and ubiquitin-like domain-containing protein 1</fullName>
    </recommendedName>
</protein>
<dbReference type="SMART" id="SM00213">
    <property type="entry name" value="UBQ"/>
    <property type="match status" value="1"/>
</dbReference>
<evidence type="ECO:0000256" key="2">
    <source>
        <dbReference type="ARBA" id="ARBA00004141"/>
    </source>
</evidence>
<dbReference type="KEGG" id="achc:115339941"/>
<accession>A0A663DPF7</accession>
<evidence type="ECO:0000313" key="15">
    <source>
        <dbReference type="Proteomes" id="UP000472275"/>
    </source>
</evidence>
<dbReference type="GeneTree" id="ENSGT00390000014069"/>
<dbReference type="InterPro" id="IPR000626">
    <property type="entry name" value="Ubiquitin-like_dom"/>
</dbReference>
<evidence type="ECO:0000256" key="5">
    <source>
        <dbReference type="ARBA" id="ARBA00022692"/>
    </source>
</evidence>
<evidence type="ECO:0000256" key="1">
    <source>
        <dbReference type="ARBA" id="ARBA00004123"/>
    </source>
</evidence>
<dbReference type="PANTHER" id="PTHR14557:SF3">
    <property type="entry name" value="TRANSMEMBRANE AND UBIQUITIN-LIKE DOMAIN-CONTAINING PROTEIN 1"/>
    <property type="match status" value="1"/>
</dbReference>
<feature type="chain" id="PRO_5025598622" description="Transmembrane and ubiquitin-like domain-containing protein 1" evidence="12">
    <location>
        <begin position="30"/>
        <end position="253"/>
    </location>
</feature>
<dbReference type="GO" id="GO:0005634">
    <property type="term" value="C:nucleus"/>
    <property type="evidence" value="ECO:0007669"/>
    <property type="project" value="UniProtKB-SubCell"/>
</dbReference>
<dbReference type="GO" id="GO:0036503">
    <property type="term" value="P:ERAD pathway"/>
    <property type="evidence" value="ECO:0007669"/>
    <property type="project" value="Ensembl"/>
</dbReference>
<dbReference type="RefSeq" id="XP_029866479.1">
    <property type="nucleotide sequence ID" value="XM_030010619.2"/>
</dbReference>
<evidence type="ECO:0000256" key="7">
    <source>
        <dbReference type="ARBA" id="ARBA00023136"/>
    </source>
</evidence>
<evidence type="ECO:0000256" key="11">
    <source>
        <dbReference type="SAM" id="Phobius"/>
    </source>
</evidence>
<dbReference type="Gene3D" id="3.10.20.90">
    <property type="entry name" value="Phosphatidylinositol 3-kinase Catalytic Subunit, Chain A, domain 1"/>
    <property type="match status" value="1"/>
</dbReference>
<keyword evidence="5 11" id="KW-0812">Transmembrane</keyword>
<keyword evidence="15" id="KW-1185">Reference proteome</keyword>
<dbReference type="InParanoid" id="A0A663DPF7"/>
<evidence type="ECO:0000256" key="12">
    <source>
        <dbReference type="SAM" id="SignalP"/>
    </source>
</evidence>
<gene>
    <name evidence="14" type="primary">TMUB1</name>
</gene>
<dbReference type="CTD" id="83590"/>
<dbReference type="InterPro" id="IPR040352">
    <property type="entry name" value="TMUB1/2"/>
</dbReference>
<feature type="signal peptide" evidence="12">
    <location>
        <begin position="1"/>
        <end position="29"/>
    </location>
</feature>
<keyword evidence="12" id="KW-0732">Signal</keyword>
<keyword evidence="6 11" id="KW-1133">Transmembrane helix</keyword>
<comment type="subcellular location">
    <subcellularLocation>
        <location evidence="3">Cytoplasm</location>
    </subcellularLocation>
    <subcellularLocation>
        <location evidence="2">Membrane</location>
        <topology evidence="2">Multi-pass membrane protein</topology>
    </subcellularLocation>
    <subcellularLocation>
        <location evidence="1">Nucleus</location>
    </subcellularLocation>
</comment>
<dbReference type="GO" id="GO:0016020">
    <property type="term" value="C:membrane"/>
    <property type="evidence" value="ECO:0007669"/>
    <property type="project" value="UniProtKB-SubCell"/>
</dbReference>
<proteinExistence type="predicted"/>
<evidence type="ECO:0000259" key="13">
    <source>
        <dbReference type="PROSITE" id="PS50053"/>
    </source>
</evidence>
<keyword evidence="4" id="KW-0963">Cytoplasm</keyword>
<dbReference type="OrthoDB" id="161999at2759"/>
<name>A0A663DPF7_AQUCH</name>
<feature type="transmembrane region" description="Helical" evidence="11">
    <location>
        <begin position="227"/>
        <end position="251"/>
    </location>
</feature>
<keyword evidence="7 11" id="KW-0472">Membrane</keyword>
<feature type="transmembrane region" description="Helical" evidence="11">
    <location>
        <begin position="198"/>
        <end position="220"/>
    </location>
</feature>
<evidence type="ECO:0000256" key="9">
    <source>
        <dbReference type="ARBA" id="ARBA00039931"/>
    </source>
</evidence>
<evidence type="ECO:0000256" key="4">
    <source>
        <dbReference type="ARBA" id="ARBA00022490"/>
    </source>
</evidence>
<dbReference type="Ensembl" id="ENSACCT00020001857.1">
    <property type="protein sequence ID" value="ENSACCP00020001803.1"/>
    <property type="gene ID" value="ENSACCG00020001257.1"/>
</dbReference>
<keyword evidence="8" id="KW-0539">Nucleus</keyword>
<feature type="compositionally biased region" description="Low complexity" evidence="10">
    <location>
        <begin position="33"/>
        <end position="51"/>
    </location>
</feature>
<reference evidence="14" key="1">
    <citation type="submission" date="2025-08" db="UniProtKB">
        <authorList>
            <consortium name="Ensembl"/>
        </authorList>
    </citation>
    <scope>IDENTIFICATION</scope>
</reference>
<dbReference type="PANTHER" id="PTHR14557">
    <property type="entry name" value="PROTEIN C7ORF21"/>
    <property type="match status" value="1"/>
</dbReference>
<dbReference type="InterPro" id="IPR029071">
    <property type="entry name" value="Ubiquitin-like_domsf"/>
</dbReference>
<dbReference type="PROSITE" id="PS50053">
    <property type="entry name" value="UBIQUITIN_2"/>
    <property type="match status" value="1"/>
</dbReference>
<evidence type="ECO:0000256" key="10">
    <source>
        <dbReference type="SAM" id="MobiDB-lite"/>
    </source>
</evidence>
<evidence type="ECO:0000256" key="3">
    <source>
        <dbReference type="ARBA" id="ARBA00004496"/>
    </source>
</evidence>
<feature type="domain" description="Ubiquitin-like" evidence="13">
    <location>
        <begin position="109"/>
        <end position="182"/>
    </location>
</feature>
<evidence type="ECO:0000313" key="14">
    <source>
        <dbReference type="Ensembl" id="ENSACCP00020001803.1"/>
    </source>
</evidence>
<dbReference type="GeneID" id="115339941"/>
<dbReference type="Proteomes" id="UP000472275">
    <property type="component" value="Chromosome 3"/>
</dbReference>
<evidence type="ECO:0000256" key="6">
    <source>
        <dbReference type="ARBA" id="ARBA00022989"/>
    </source>
</evidence>
<reference evidence="14" key="2">
    <citation type="submission" date="2025-09" db="UniProtKB">
        <authorList>
            <consortium name="Ensembl"/>
        </authorList>
    </citation>
    <scope>IDENTIFICATION</scope>
</reference>
<dbReference type="SUPFAM" id="SSF54236">
    <property type="entry name" value="Ubiquitin-like"/>
    <property type="match status" value="1"/>
</dbReference>
<dbReference type="Pfam" id="PF00240">
    <property type="entry name" value="ubiquitin"/>
    <property type="match status" value="1"/>
</dbReference>
<sequence>MALIEGVGDEVTVLFALLLVALVLGLAWASTRAPEPAAPPRAAEPLPEEGPSAAPNPVEHKAPAAAAAAAGAVPDGAGGLAAGLRPRAAPTAAQGPLGEGDGGPAEPTMVLRLKFLNDTERLARVRPGDTVGALKRAYFPGQEQQVRLIYQGQLLRDDAQSLAALHLAHNSVLHCHISQHSPAPAPTGPHASADPVHAALNVGSLMLPLFVLMLAVLWYFQLQYRHVFTATATTFLAGLTLLFSFMAFTMYRR</sequence>